<reference evidence="18" key="1">
    <citation type="submission" date="2025-08" db="UniProtKB">
        <authorList>
            <consortium name="Ensembl"/>
        </authorList>
    </citation>
    <scope>IDENTIFICATION</scope>
</reference>
<comment type="subcellular location">
    <subcellularLocation>
        <location evidence="1">Membrane</location>
        <topology evidence="1">Single-pass type II membrane protein</topology>
    </subcellularLocation>
</comment>
<dbReference type="InterPro" id="IPR042097">
    <property type="entry name" value="Aminopeptidase_N-like_N_sf"/>
</dbReference>
<feature type="binding site" evidence="14">
    <location>
        <position position="328"/>
    </location>
    <ligand>
        <name>Zn(2+)</name>
        <dbReference type="ChEBI" id="CHEBI:29105"/>
        <note>catalytic</note>
    </ligand>
</feature>
<dbReference type="GO" id="GO:0005737">
    <property type="term" value="C:cytoplasm"/>
    <property type="evidence" value="ECO:0007669"/>
    <property type="project" value="TreeGrafter"/>
</dbReference>
<dbReference type="GO" id="GO:0006508">
    <property type="term" value="P:proteolysis"/>
    <property type="evidence" value="ECO:0007669"/>
    <property type="project" value="UniProtKB-KW"/>
</dbReference>
<evidence type="ECO:0000256" key="1">
    <source>
        <dbReference type="ARBA" id="ARBA00004606"/>
    </source>
</evidence>
<evidence type="ECO:0000256" key="9">
    <source>
        <dbReference type="ARBA" id="ARBA00022989"/>
    </source>
</evidence>
<dbReference type="PANTHER" id="PTHR11533:SF271">
    <property type="entry name" value="AMINOPEPTIDASE"/>
    <property type="match status" value="1"/>
</dbReference>
<dbReference type="InterPro" id="IPR045357">
    <property type="entry name" value="Aminopeptidase_N-like_N"/>
</dbReference>
<evidence type="ECO:0000256" key="11">
    <source>
        <dbReference type="ARBA" id="ARBA00023136"/>
    </source>
</evidence>
<dbReference type="FunFam" id="1.10.390.10:FF:000016">
    <property type="entry name" value="Glutamyl aminopeptidase"/>
    <property type="match status" value="1"/>
</dbReference>
<dbReference type="GO" id="GO:0008270">
    <property type="term" value="F:zinc ion binding"/>
    <property type="evidence" value="ECO:0007669"/>
    <property type="project" value="InterPro"/>
</dbReference>
<evidence type="ECO:0000256" key="14">
    <source>
        <dbReference type="PIRSR" id="PIRSR634016-3"/>
    </source>
</evidence>
<accession>A0A673L3F5</accession>
<dbReference type="InterPro" id="IPR027268">
    <property type="entry name" value="Peptidase_M4/M1_CTD_sf"/>
</dbReference>
<evidence type="ECO:0000256" key="6">
    <source>
        <dbReference type="ARBA" id="ARBA00022801"/>
    </source>
</evidence>
<evidence type="ECO:0000256" key="13">
    <source>
        <dbReference type="PIRSR" id="PIRSR634016-1"/>
    </source>
</evidence>
<evidence type="ECO:0000256" key="10">
    <source>
        <dbReference type="ARBA" id="ARBA00023049"/>
    </source>
</evidence>
<dbReference type="Ensembl" id="ENSSRHT00000074770.1">
    <property type="protein sequence ID" value="ENSSRHP00000072783.1"/>
    <property type="gene ID" value="ENSSRHG00000036184.1"/>
</dbReference>
<dbReference type="Gene3D" id="2.60.40.1730">
    <property type="entry name" value="tricorn interacting facor f3 domain"/>
    <property type="match status" value="1"/>
</dbReference>
<name>A0A673L3F5_9TELE</name>
<comment type="similarity">
    <text evidence="2">Belongs to the peptidase M1 family.</text>
</comment>
<dbReference type="Pfam" id="PF17900">
    <property type="entry name" value="Peptidase_M1_N"/>
    <property type="match status" value="1"/>
</dbReference>
<dbReference type="GO" id="GO:0042277">
    <property type="term" value="F:peptide binding"/>
    <property type="evidence" value="ECO:0007669"/>
    <property type="project" value="TreeGrafter"/>
</dbReference>
<dbReference type="GO" id="GO:0005615">
    <property type="term" value="C:extracellular space"/>
    <property type="evidence" value="ECO:0007669"/>
    <property type="project" value="TreeGrafter"/>
</dbReference>
<evidence type="ECO:0000256" key="12">
    <source>
        <dbReference type="ARBA" id="ARBA00023180"/>
    </source>
</evidence>
<keyword evidence="10" id="KW-0482">Metalloprotease</keyword>
<dbReference type="Gene3D" id="1.10.390.10">
    <property type="entry name" value="Neutral Protease Domain 2"/>
    <property type="match status" value="1"/>
</dbReference>
<keyword evidence="6" id="KW-0378">Hydrolase</keyword>
<dbReference type="CDD" id="cd09601">
    <property type="entry name" value="M1_APN-Q_like"/>
    <property type="match status" value="1"/>
</dbReference>
<proteinExistence type="inferred from homology"/>
<keyword evidence="9" id="KW-1133">Transmembrane helix</keyword>
<keyword evidence="4" id="KW-0812">Transmembrane</keyword>
<evidence type="ECO:0000256" key="4">
    <source>
        <dbReference type="ARBA" id="ARBA00022692"/>
    </source>
</evidence>
<dbReference type="Pfam" id="PF11838">
    <property type="entry name" value="ERAP1_C"/>
    <property type="match status" value="1"/>
</dbReference>
<keyword evidence="19" id="KW-1185">Reference proteome</keyword>
<dbReference type="InterPro" id="IPR034016">
    <property type="entry name" value="M1_APN-typ"/>
</dbReference>
<feature type="active site" description="Proton acceptor" evidence="13">
    <location>
        <position position="306"/>
    </location>
</feature>
<evidence type="ECO:0000313" key="18">
    <source>
        <dbReference type="Ensembl" id="ENSSRHP00000072783.1"/>
    </source>
</evidence>
<feature type="binding site" evidence="14">
    <location>
        <position position="309"/>
    </location>
    <ligand>
        <name>Zn(2+)</name>
        <dbReference type="ChEBI" id="CHEBI:29105"/>
        <note>catalytic</note>
    </ligand>
</feature>
<evidence type="ECO:0000256" key="8">
    <source>
        <dbReference type="ARBA" id="ARBA00022968"/>
    </source>
</evidence>
<feature type="domain" description="Peptidase M1 membrane alanine aminopeptidase" evidence="15">
    <location>
        <begin position="233"/>
        <end position="444"/>
    </location>
</feature>
<evidence type="ECO:0000313" key="19">
    <source>
        <dbReference type="Proteomes" id="UP000472270"/>
    </source>
</evidence>
<feature type="domain" description="ERAP1-like C-terminal" evidence="16">
    <location>
        <begin position="575"/>
        <end position="671"/>
    </location>
</feature>
<keyword evidence="11" id="KW-0472">Membrane</keyword>
<dbReference type="InterPro" id="IPR014782">
    <property type="entry name" value="Peptidase_M1_dom"/>
</dbReference>
<reference evidence="18" key="2">
    <citation type="submission" date="2025-09" db="UniProtKB">
        <authorList>
            <consortium name="Ensembl"/>
        </authorList>
    </citation>
    <scope>IDENTIFICATION</scope>
</reference>
<evidence type="ECO:0000256" key="2">
    <source>
        <dbReference type="ARBA" id="ARBA00010136"/>
    </source>
</evidence>
<evidence type="ECO:0000256" key="7">
    <source>
        <dbReference type="ARBA" id="ARBA00022833"/>
    </source>
</evidence>
<dbReference type="SUPFAM" id="SSF55486">
    <property type="entry name" value="Metalloproteases ('zincins'), catalytic domain"/>
    <property type="match status" value="1"/>
</dbReference>
<dbReference type="Pfam" id="PF01433">
    <property type="entry name" value="Peptidase_M1"/>
    <property type="match status" value="1"/>
</dbReference>
<dbReference type="GO" id="GO:0005886">
    <property type="term" value="C:plasma membrane"/>
    <property type="evidence" value="ECO:0007669"/>
    <property type="project" value="TreeGrafter"/>
</dbReference>
<keyword evidence="8" id="KW-0735">Signal-anchor</keyword>
<dbReference type="Gene3D" id="1.25.50.20">
    <property type="match status" value="2"/>
</dbReference>
<dbReference type="Proteomes" id="UP000472270">
    <property type="component" value="Unassembled WGS sequence"/>
</dbReference>
<sequence>MVRIHFSAMCVGCTFLGMASLATIVGLWTVQLFPSTEAPAEPWNEYRLPDTLVPDYYNIMLWPRLQPNVHGHFVFTGNSSVVFKCLRETDLILIHSNKLNLTSIDGYLAKLSALGTSVAPSIHKTWMQEMTQYLVIQLKGKLKAGEFYELYTEFVGELADDLAGFYRIATSQMHPTHARKTFPCFDEGTVALSNGMEINVDTVLDGQPVTYVCSEHIRIWACKKAIEDGHGDYALNITGPILKFFEKYYSVPYPLSKSDQIALPDFYFGAMENWGLVTDRETNLLYDPVISSNANQERTATIIAHELAHMWFGNLVTLKWWNEVWLNEGFASYVSYLGADFAEPSWNVKDLIILKDVHRVFAVDALASSHPLSSKEEDIIKPEQITEQFDTVTFSKGASVLRMLSDFLTEPVLTYLTMFAYQNTAVDKSETVLPLSVKEIMDRWVLQMGFPVVTVNTTTGQSFIQRPSPFKYEWIVPIIWMKAEVVQSRFWLTEKNTFHSDMKTTGNYWVLVNLNITGYYRVNYDMRTGSVIPVINRAQIVDDAFNLQSASNNLDYFYLMFTQTDVYELLQNYTRKYLGYTLDAAMISKQDATSVIVYIASNPDGQTLAWDFVRRTGRICSQSIVSLIRGITKTFSTESELEKLLQFKSDNSETGFGSETAALEQAIEKTKANIKWVAENQRDVTEWLVAESA</sequence>
<comment type="cofactor">
    <cofactor evidence="14">
        <name>Zn(2+)</name>
        <dbReference type="ChEBI" id="CHEBI:29105"/>
    </cofactor>
    <text evidence="14">Binds 1 zinc ion per subunit.</text>
</comment>
<feature type="domain" description="Aminopeptidase N-like N-terminal" evidence="17">
    <location>
        <begin position="53"/>
        <end position="187"/>
    </location>
</feature>
<dbReference type="GO" id="GO:0043171">
    <property type="term" value="P:peptide catabolic process"/>
    <property type="evidence" value="ECO:0007669"/>
    <property type="project" value="TreeGrafter"/>
</dbReference>
<dbReference type="AlphaFoldDB" id="A0A673L3F5"/>
<dbReference type="InterPro" id="IPR050344">
    <property type="entry name" value="Peptidase_M1_aminopeptidases"/>
</dbReference>
<organism evidence="18 19">
    <name type="scientific">Sinocyclocheilus rhinocerous</name>
    <dbReference type="NCBI Taxonomy" id="307959"/>
    <lineage>
        <taxon>Eukaryota</taxon>
        <taxon>Metazoa</taxon>
        <taxon>Chordata</taxon>
        <taxon>Craniata</taxon>
        <taxon>Vertebrata</taxon>
        <taxon>Euteleostomi</taxon>
        <taxon>Actinopterygii</taxon>
        <taxon>Neopterygii</taxon>
        <taxon>Teleostei</taxon>
        <taxon>Ostariophysi</taxon>
        <taxon>Cypriniformes</taxon>
        <taxon>Cyprinidae</taxon>
        <taxon>Cyprininae</taxon>
        <taxon>Sinocyclocheilus</taxon>
    </lineage>
</organism>
<dbReference type="SUPFAM" id="SSF63737">
    <property type="entry name" value="Leukotriene A4 hydrolase N-terminal domain"/>
    <property type="match status" value="1"/>
</dbReference>
<evidence type="ECO:0000259" key="17">
    <source>
        <dbReference type="Pfam" id="PF17900"/>
    </source>
</evidence>
<evidence type="ECO:0000256" key="3">
    <source>
        <dbReference type="ARBA" id="ARBA00022670"/>
    </source>
</evidence>
<keyword evidence="12" id="KW-0325">Glycoprotein</keyword>
<dbReference type="InterPro" id="IPR024571">
    <property type="entry name" value="ERAP1-like_C_dom"/>
</dbReference>
<dbReference type="PANTHER" id="PTHR11533">
    <property type="entry name" value="PROTEASE M1 ZINC METALLOPROTEASE"/>
    <property type="match status" value="1"/>
</dbReference>
<protein>
    <submittedName>
        <fullName evidence="18">Alanyl aminopeptidase, membrane</fullName>
    </submittedName>
</protein>
<evidence type="ECO:0000259" key="15">
    <source>
        <dbReference type="Pfam" id="PF01433"/>
    </source>
</evidence>
<keyword evidence="3" id="KW-0645">Protease</keyword>
<evidence type="ECO:0000259" key="16">
    <source>
        <dbReference type="Pfam" id="PF11838"/>
    </source>
</evidence>
<feature type="binding site" evidence="14">
    <location>
        <position position="305"/>
    </location>
    <ligand>
        <name>Zn(2+)</name>
        <dbReference type="ChEBI" id="CHEBI:29105"/>
        <note>catalytic</note>
    </ligand>
</feature>
<keyword evidence="7 14" id="KW-0862">Zinc</keyword>
<evidence type="ECO:0000256" key="5">
    <source>
        <dbReference type="ARBA" id="ARBA00022723"/>
    </source>
</evidence>
<dbReference type="GO" id="GO:0070006">
    <property type="term" value="F:metalloaminopeptidase activity"/>
    <property type="evidence" value="ECO:0007669"/>
    <property type="project" value="TreeGrafter"/>
</dbReference>
<keyword evidence="5 14" id="KW-0479">Metal-binding</keyword>
<dbReference type="Gene3D" id="2.60.40.1910">
    <property type="match status" value="1"/>
</dbReference>